<sequence length="43" mass="4808">MYGVSALGKKGGNHTISLLKTELQQVMEQLCCEKTTDFSKYLI</sequence>
<comment type="caution">
    <text evidence="3">The sequence shown here is derived from an EMBL/GenBank/DDBJ whole genome shotgun (WGS) entry which is preliminary data.</text>
</comment>
<evidence type="ECO:0000256" key="1">
    <source>
        <dbReference type="ARBA" id="ARBA00001917"/>
    </source>
</evidence>
<feature type="domain" description="FMN-dependent dehydrogenase" evidence="2">
    <location>
        <begin position="1"/>
        <end position="40"/>
    </location>
</feature>
<dbReference type="InterPro" id="IPR000262">
    <property type="entry name" value="FMN-dep_DH"/>
</dbReference>
<dbReference type="Proteomes" id="UP000029641">
    <property type="component" value="Unassembled WGS sequence"/>
</dbReference>
<evidence type="ECO:0000259" key="2">
    <source>
        <dbReference type="Pfam" id="PF01070"/>
    </source>
</evidence>
<dbReference type="Pfam" id="PF01070">
    <property type="entry name" value="FMN_dh"/>
    <property type="match status" value="1"/>
</dbReference>
<comment type="cofactor">
    <cofactor evidence="1">
        <name>FMN</name>
        <dbReference type="ChEBI" id="CHEBI:58210"/>
    </cofactor>
</comment>
<evidence type="ECO:0000313" key="3">
    <source>
        <dbReference type="EMBL" id="GAL65647.1"/>
    </source>
</evidence>
<proteinExistence type="predicted"/>
<dbReference type="EC" id="1.1.2.3" evidence="3"/>
<dbReference type="AlphaFoldDB" id="A0A090WDN0"/>
<protein>
    <submittedName>
        <fullName evidence="3">L-lactate dehydrogenase</fullName>
        <ecNumber evidence="3">1.1.2.3</ecNumber>
    </submittedName>
</protein>
<accession>A0A090WDN0</accession>
<keyword evidence="3" id="KW-0560">Oxidoreductase</keyword>
<dbReference type="EMBL" id="BBNR01000002">
    <property type="protein sequence ID" value="GAL65647.1"/>
    <property type="molecule type" value="Genomic_DNA"/>
</dbReference>
<reference evidence="3 4" key="1">
    <citation type="journal article" date="2014" name="Genome Announc.">
        <title>Draft Genome Sequence of Marine Flavobacterium Jejuia pallidilutea Strain 11shimoA1 and Pigmentation Mutants.</title>
        <authorList>
            <person name="Takatani N."/>
            <person name="Nakanishi M."/>
            <person name="Meirelles P."/>
            <person name="Mino S."/>
            <person name="Suda W."/>
            <person name="Oshima K."/>
            <person name="Hattori M."/>
            <person name="Ohkuma M."/>
            <person name="Hosokawa M."/>
            <person name="Miyashita K."/>
            <person name="Thompson F.L."/>
            <person name="Niwa A."/>
            <person name="Sawabe T."/>
            <person name="Sawabe T."/>
        </authorList>
    </citation>
    <scope>NUCLEOTIDE SEQUENCE [LARGE SCALE GENOMIC DNA]</scope>
    <source>
        <strain evidence="3 4">JCM 19301</strain>
    </source>
</reference>
<organism evidence="3 4">
    <name type="scientific">Jejuia pallidilutea</name>
    <dbReference type="NCBI Taxonomy" id="504487"/>
    <lineage>
        <taxon>Bacteria</taxon>
        <taxon>Pseudomonadati</taxon>
        <taxon>Bacteroidota</taxon>
        <taxon>Flavobacteriia</taxon>
        <taxon>Flavobacteriales</taxon>
        <taxon>Flavobacteriaceae</taxon>
        <taxon>Jejuia</taxon>
    </lineage>
</organism>
<dbReference type="GO" id="GO:0004460">
    <property type="term" value="F:L-lactate dehydrogenase (cytochrome) activity"/>
    <property type="evidence" value="ECO:0007669"/>
    <property type="project" value="UniProtKB-EC"/>
</dbReference>
<gene>
    <name evidence="3" type="ORF">JCM19301_3332</name>
</gene>
<evidence type="ECO:0000313" key="4">
    <source>
        <dbReference type="Proteomes" id="UP000029641"/>
    </source>
</evidence>
<name>A0A090WDN0_9FLAO</name>